<gene>
    <name evidence="3" type="ORF">HXN33_00595</name>
</gene>
<dbReference type="EMBL" id="JABZSQ010000004">
    <property type="protein sequence ID" value="MBF1414050.1"/>
    <property type="molecule type" value="Genomic_DNA"/>
</dbReference>
<feature type="domain" description="Putative carbohydrate metabolism" evidence="2">
    <location>
        <begin position="139"/>
        <end position="366"/>
    </location>
</feature>
<protein>
    <submittedName>
        <fullName evidence="3">PCMD domain-containing protein</fullName>
    </submittedName>
</protein>
<dbReference type="InterPro" id="IPR025112">
    <property type="entry name" value="PCMD"/>
</dbReference>
<feature type="signal peptide" evidence="1">
    <location>
        <begin position="1"/>
        <end position="22"/>
    </location>
</feature>
<dbReference type="Gene3D" id="2.60.120.890">
    <property type="entry name" value="BT2081, beta-jelly-roll domain"/>
    <property type="match status" value="1"/>
</dbReference>
<evidence type="ECO:0000313" key="4">
    <source>
        <dbReference type="Proteomes" id="UP000757461"/>
    </source>
</evidence>
<evidence type="ECO:0000313" key="3">
    <source>
        <dbReference type="EMBL" id="MBF1414050.1"/>
    </source>
</evidence>
<sequence length="369" mass="41331">MNIRKMLFFCLMAGFMFSSCIKDEPLNAEADITGITVDGPELIRQPVITNNEVHFYVNGWEDVTHLAPKFTLTEGATIEPASGTERDFTQPQVYTVTSQDGKWKKTYKVSFTSDDVVTSYHFDDIKWYEYKDEWDANAQPQKLFHIFTEKTPNGDTFEWGSGNAGYMIIASGQPAESYPTSQSPDGYKGKCAKLQTVSTGSLGAMMKSPIAAGNLFFGQFKLDIANAAKSTHFGIPFRKVPKELVGYYKYKAGEKFTDKNGKEVAGKKDDFAIYAVFFTTDKGTDYLDGTNSQTSENIVMKAELNNRKETDKWTRFSISFKKLKPIDKQKLREGKYSLAIIMSSSKDGATFNGAVGSTLYVDELQLFCE</sequence>
<proteinExistence type="predicted"/>
<dbReference type="AlphaFoldDB" id="A0A930HX57"/>
<keyword evidence="1" id="KW-0732">Signal</keyword>
<dbReference type="Proteomes" id="UP000757461">
    <property type="component" value="Unassembled WGS sequence"/>
</dbReference>
<dbReference type="PROSITE" id="PS51257">
    <property type="entry name" value="PROKAR_LIPOPROTEIN"/>
    <property type="match status" value="1"/>
</dbReference>
<dbReference type="Gene3D" id="2.60.40.2340">
    <property type="match status" value="1"/>
</dbReference>
<dbReference type="Pfam" id="PF13201">
    <property type="entry name" value="PCMD"/>
    <property type="match status" value="1"/>
</dbReference>
<accession>A0A930HX57</accession>
<evidence type="ECO:0000259" key="2">
    <source>
        <dbReference type="Pfam" id="PF13201"/>
    </source>
</evidence>
<evidence type="ECO:0000256" key="1">
    <source>
        <dbReference type="SAM" id="SignalP"/>
    </source>
</evidence>
<comment type="caution">
    <text evidence="3">The sequence shown here is derived from an EMBL/GenBank/DDBJ whole genome shotgun (WGS) entry which is preliminary data.</text>
</comment>
<reference evidence="3" key="1">
    <citation type="submission" date="2020-04" db="EMBL/GenBank/DDBJ databases">
        <title>Deep metagenomics examines the oral microbiome during advanced dental caries in children, revealing novel taxa and co-occurrences with host molecules.</title>
        <authorList>
            <person name="Baker J.L."/>
            <person name="Morton J.T."/>
            <person name="Dinis M."/>
            <person name="Alvarez R."/>
            <person name="Tran N.C."/>
            <person name="Knight R."/>
            <person name="Edlund A."/>
        </authorList>
    </citation>
    <scope>NUCLEOTIDE SEQUENCE</scope>
    <source>
        <strain evidence="3">JCVI_25_bin.9</strain>
    </source>
</reference>
<dbReference type="InterPro" id="IPR038653">
    <property type="entry name" value="Put_CMD_sf"/>
</dbReference>
<organism evidence="3 4">
    <name type="scientific">Prevotella histicola</name>
    <dbReference type="NCBI Taxonomy" id="470565"/>
    <lineage>
        <taxon>Bacteria</taxon>
        <taxon>Pseudomonadati</taxon>
        <taxon>Bacteroidota</taxon>
        <taxon>Bacteroidia</taxon>
        <taxon>Bacteroidales</taxon>
        <taxon>Prevotellaceae</taxon>
        <taxon>Prevotella</taxon>
    </lineage>
</organism>
<feature type="chain" id="PRO_5038070515" evidence="1">
    <location>
        <begin position="23"/>
        <end position="369"/>
    </location>
</feature>
<name>A0A930HX57_9BACT</name>